<name>A0AA35X1W2_GEOBA</name>
<dbReference type="InterPro" id="IPR001715">
    <property type="entry name" value="CH_dom"/>
</dbReference>
<feature type="region of interest" description="Disordered" evidence="2">
    <location>
        <begin position="842"/>
        <end position="893"/>
    </location>
</feature>
<keyword evidence="7" id="KW-1185">Reference proteome</keyword>
<dbReference type="PROSITE" id="PS50021">
    <property type="entry name" value="CH"/>
    <property type="match status" value="1"/>
</dbReference>
<dbReference type="InterPro" id="IPR018586">
    <property type="entry name" value="Brinker_DNA-bd"/>
</dbReference>
<dbReference type="Gene3D" id="1.10.418.10">
    <property type="entry name" value="Calponin-like domain"/>
    <property type="match status" value="1"/>
</dbReference>
<feature type="region of interest" description="Disordered" evidence="2">
    <location>
        <begin position="201"/>
        <end position="248"/>
    </location>
</feature>
<keyword evidence="1" id="KW-0727">SH2 domain</keyword>
<dbReference type="Gene3D" id="1.10.150.50">
    <property type="entry name" value="Transcription Factor, Ets-1"/>
    <property type="match status" value="1"/>
</dbReference>
<dbReference type="SUPFAM" id="SSF47769">
    <property type="entry name" value="SAM/Pointed domain"/>
    <property type="match status" value="1"/>
</dbReference>
<evidence type="ECO:0000313" key="7">
    <source>
        <dbReference type="Proteomes" id="UP001174909"/>
    </source>
</evidence>
<dbReference type="GO" id="GO:1903479">
    <property type="term" value="P:mitotic actomyosin contractile ring assembly actin filament organization"/>
    <property type="evidence" value="ECO:0007669"/>
    <property type="project" value="TreeGrafter"/>
</dbReference>
<dbReference type="GO" id="GO:0005096">
    <property type="term" value="F:GTPase activator activity"/>
    <property type="evidence" value="ECO:0007669"/>
    <property type="project" value="TreeGrafter"/>
</dbReference>
<feature type="domain" description="SH2" evidence="3">
    <location>
        <begin position="727"/>
        <end position="821"/>
    </location>
</feature>
<feature type="domain" description="SH2" evidence="3">
    <location>
        <begin position="371"/>
        <end position="460"/>
    </location>
</feature>
<reference evidence="6" key="1">
    <citation type="submission" date="2023-03" db="EMBL/GenBank/DDBJ databases">
        <authorList>
            <person name="Steffen K."/>
            <person name="Cardenas P."/>
        </authorList>
    </citation>
    <scope>NUCLEOTIDE SEQUENCE</scope>
</reference>
<comment type="caution">
    <text evidence="6">The sequence shown here is derived from an EMBL/GenBank/DDBJ whole genome shotgun (WGS) entry which is preliminary data.</text>
</comment>
<feature type="domain" description="Calponin-homology (CH)" evidence="4">
    <location>
        <begin position="20"/>
        <end position="135"/>
    </location>
</feature>
<evidence type="ECO:0000313" key="6">
    <source>
        <dbReference type="EMBL" id="CAI8041064.1"/>
    </source>
</evidence>
<dbReference type="SMART" id="SM00454">
    <property type="entry name" value="SAM"/>
    <property type="match status" value="1"/>
</dbReference>
<evidence type="ECO:0000259" key="3">
    <source>
        <dbReference type="PROSITE" id="PS50001"/>
    </source>
</evidence>
<dbReference type="Pfam" id="PF00017">
    <property type="entry name" value="SH2"/>
    <property type="match status" value="2"/>
</dbReference>
<protein>
    <submittedName>
        <fullName evidence="6">Ras GTPase-activating-like protein IQGAP1</fullName>
    </submittedName>
</protein>
<dbReference type="InterPro" id="IPR001660">
    <property type="entry name" value="SAM"/>
</dbReference>
<dbReference type="InterPro" id="IPR000980">
    <property type="entry name" value="SH2"/>
</dbReference>
<dbReference type="SMART" id="SM00252">
    <property type="entry name" value="SH2"/>
    <property type="match status" value="2"/>
</dbReference>
<organism evidence="6 7">
    <name type="scientific">Geodia barretti</name>
    <name type="common">Barrett's horny sponge</name>
    <dbReference type="NCBI Taxonomy" id="519541"/>
    <lineage>
        <taxon>Eukaryota</taxon>
        <taxon>Metazoa</taxon>
        <taxon>Porifera</taxon>
        <taxon>Demospongiae</taxon>
        <taxon>Heteroscleromorpha</taxon>
        <taxon>Tetractinellida</taxon>
        <taxon>Astrophorina</taxon>
        <taxon>Geodiidae</taxon>
        <taxon>Geodia</taxon>
    </lineage>
</organism>
<proteinExistence type="predicted"/>
<feature type="compositionally biased region" description="Basic and acidic residues" evidence="2">
    <location>
        <begin position="222"/>
        <end position="248"/>
    </location>
</feature>
<feature type="domain" description="SAM" evidence="5">
    <location>
        <begin position="897"/>
        <end position="961"/>
    </location>
</feature>
<sequence>MSDEEMARAGEGKDTAYEYLCRLEEAKQWLEAVLGVSLPPATELEAALQNGVVLCQLGAKLVPDDPMWGKVYDMDQSKFKARGLDYRYTDNINFWLISLHKSGLPKIFYPVMTDIYHMRNMPKLIYCIHALGHLLKRQNKVQHAIEDLYGQAEFSPDVISRTSKTLRQSDMPAFSIVDNLVEEELQYQALGLTDSFDEKDTITVNGSETSPVDGHINGGGGERGKRGREEEKERDEEKGGGGGFREEDLFDDPKYASSMWIEQTMLKVQRNGSPPESPDMRHPFTSTKCQIRDVTVHLYAKKSRKKKCPSAVDKALEKVNVAMDEEDKKQTFTALQSKEAKLPFLYTDSVDKYWNDLRRDRKGGVPCNVLVVYSGMTREMCVEFLEKMDPGAYIVRSSISLENTFVFSFRNQTGIKHWQLSDREGKYYWGSSSGFHTLESFVEHFAEALSQVTHLHVYPGMTTALTPQFHTTEQQSMIGRLRAMDDRLGYGQLCRVIKDVNSEIRQGRKESIGRKPVPRKVKFRSARARYCACAKVPGRRARMRNSPPTQTHAQPAIVTLFSPFSPRKPSFWLHKMSGVEMSEEHQSAVEEKMAAEQKRKRRSYDVAFKMEVVAYAQAHNKMKAARQFDIHRRCVQTWCKTRDKLEAANAKRMRLAEHEEAPAEALEVSISGITEEGELLAALPITCASIVDNNDVTSDADAVTIAALVAAAARGDSTANSSVQTEWDSTMVIAVNRLQAEEILNKEGRPGSFLVRPSEKTPGDYALAFRTTSEVRHWKMVQDGGKFYVHPRPNPYNNLEEIIQHFREAVGQETGLVMTPLVLDWSRTIVKTPNIVVHGESVSSEDFPGVTPDTLLPLPASPSRLSRGGSEKSSTLGRTSKPSPSMSPLNPANLTSWSVDDVTQWLIQKDLGKFMDIFRDNLVDGECLMALDNTLLKEDLGINALGHRSRIMKRVNELKASFEPQQTS</sequence>
<dbReference type="Pfam" id="PF09607">
    <property type="entry name" value="BrkDBD"/>
    <property type="match status" value="1"/>
</dbReference>
<feature type="compositionally biased region" description="Low complexity" evidence="2">
    <location>
        <begin position="855"/>
        <end position="867"/>
    </location>
</feature>
<dbReference type="Pfam" id="PF07647">
    <property type="entry name" value="SAM_2"/>
    <property type="match status" value="1"/>
</dbReference>
<dbReference type="InterPro" id="IPR013761">
    <property type="entry name" value="SAM/pointed_sf"/>
</dbReference>
<accession>A0AA35X1W2</accession>
<dbReference type="SUPFAM" id="SSF47576">
    <property type="entry name" value="Calponin-homology domain, CH-domain"/>
    <property type="match status" value="1"/>
</dbReference>
<dbReference type="GO" id="GO:0005938">
    <property type="term" value="C:cell cortex"/>
    <property type="evidence" value="ECO:0007669"/>
    <property type="project" value="TreeGrafter"/>
</dbReference>
<dbReference type="InterPro" id="IPR036860">
    <property type="entry name" value="SH2_dom_sf"/>
</dbReference>
<dbReference type="SMART" id="SM00033">
    <property type="entry name" value="CH"/>
    <property type="match status" value="1"/>
</dbReference>
<dbReference type="CDD" id="cd00173">
    <property type="entry name" value="SH2"/>
    <property type="match status" value="1"/>
</dbReference>
<gene>
    <name evidence="6" type="ORF">GBAR_LOCUS22822</name>
</gene>
<dbReference type="EMBL" id="CASHTH010003161">
    <property type="protein sequence ID" value="CAI8041064.1"/>
    <property type="molecule type" value="Genomic_DNA"/>
</dbReference>
<dbReference type="InterPro" id="IPR036872">
    <property type="entry name" value="CH_dom_sf"/>
</dbReference>
<dbReference type="PROSITE" id="PS50105">
    <property type="entry name" value="SAM_DOMAIN"/>
    <property type="match status" value="1"/>
</dbReference>
<dbReference type="CDD" id="cd21206">
    <property type="entry name" value="CH_IQGAP"/>
    <property type="match status" value="1"/>
</dbReference>
<dbReference type="Gene3D" id="3.30.505.10">
    <property type="entry name" value="SH2 domain"/>
    <property type="match status" value="2"/>
</dbReference>
<evidence type="ECO:0000259" key="5">
    <source>
        <dbReference type="PROSITE" id="PS50105"/>
    </source>
</evidence>
<dbReference type="SUPFAM" id="SSF55550">
    <property type="entry name" value="SH2 domain"/>
    <property type="match status" value="2"/>
</dbReference>
<dbReference type="PROSITE" id="PS50001">
    <property type="entry name" value="SH2"/>
    <property type="match status" value="2"/>
</dbReference>
<dbReference type="PANTHER" id="PTHR14149">
    <property type="entry name" value="RAS GTPASE-ACTIVATING PROTEIN WITH IQ MOTIF"/>
    <property type="match status" value="1"/>
</dbReference>
<dbReference type="Proteomes" id="UP001174909">
    <property type="component" value="Unassembled WGS sequence"/>
</dbReference>
<dbReference type="PANTHER" id="PTHR14149:SF14">
    <property type="entry name" value="CALPONIN-HOMOLOGY (CH) DOMAIN-CONTAINING PROTEIN"/>
    <property type="match status" value="1"/>
</dbReference>
<evidence type="ECO:0000256" key="1">
    <source>
        <dbReference type="PROSITE-ProRule" id="PRU00191"/>
    </source>
</evidence>
<evidence type="ECO:0000259" key="4">
    <source>
        <dbReference type="PROSITE" id="PS50021"/>
    </source>
</evidence>
<dbReference type="AlphaFoldDB" id="A0AA35X1W2"/>
<dbReference type="Gene3D" id="1.10.10.60">
    <property type="entry name" value="Homeodomain-like"/>
    <property type="match status" value="1"/>
</dbReference>
<feature type="compositionally biased region" description="Polar residues" evidence="2">
    <location>
        <begin position="871"/>
        <end position="893"/>
    </location>
</feature>
<dbReference type="Pfam" id="PF00307">
    <property type="entry name" value="CH"/>
    <property type="match status" value="1"/>
</dbReference>
<dbReference type="GO" id="GO:0051015">
    <property type="term" value="F:actin filament binding"/>
    <property type="evidence" value="ECO:0007669"/>
    <property type="project" value="TreeGrafter"/>
</dbReference>
<evidence type="ECO:0000256" key="2">
    <source>
        <dbReference type="SAM" id="MobiDB-lite"/>
    </source>
</evidence>
<dbReference type="GO" id="GO:0005516">
    <property type="term" value="F:calmodulin binding"/>
    <property type="evidence" value="ECO:0007669"/>
    <property type="project" value="TreeGrafter"/>
</dbReference>